<dbReference type="OrthoDB" id="284109at2"/>
<name>A0A2S8FUN7_9BACT</name>
<evidence type="ECO:0000313" key="2">
    <source>
        <dbReference type="Proteomes" id="UP000238322"/>
    </source>
</evidence>
<organism evidence="1 2">
    <name type="scientific">Blastopirellula marina</name>
    <dbReference type="NCBI Taxonomy" id="124"/>
    <lineage>
        <taxon>Bacteria</taxon>
        <taxon>Pseudomonadati</taxon>
        <taxon>Planctomycetota</taxon>
        <taxon>Planctomycetia</taxon>
        <taxon>Pirellulales</taxon>
        <taxon>Pirellulaceae</taxon>
        <taxon>Blastopirellula</taxon>
    </lineage>
</organism>
<protein>
    <submittedName>
        <fullName evidence="1">Uncharacterized protein</fullName>
    </submittedName>
</protein>
<reference evidence="1 2" key="1">
    <citation type="submission" date="2018-02" db="EMBL/GenBank/DDBJ databases">
        <title>Comparative genomes isolates from brazilian mangrove.</title>
        <authorList>
            <person name="Araujo J.E."/>
            <person name="Taketani R.G."/>
            <person name="Silva M.C.P."/>
            <person name="Loureco M.V."/>
            <person name="Andreote F.D."/>
        </authorList>
    </citation>
    <scope>NUCLEOTIDE SEQUENCE [LARGE SCALE GENOMIC DNA]</scope>
    <source>
        <strain evidence="1 2">Hex-1 MGV</strain>
    </source>
</reference>
<dbReference type="EMBL" id="PUHY01000006">
    <property type="protein sequence ID" value="PQO35892.1"/>
    <property type="molecule type" value="Genomic_DNA"/>
</dbReference>
<sequence>MKIRCFKHRGPLTRIERICLRSLAVHHDEVQLLSYFPIDNLPDGVRLVDANEILPMSNTLFRRNSGAGIEPIIRWKTLLEHGDCFVSTDVLCLRPFDFDQSIVFGRKSDIDGYRWGHQVLIMPPGHPLSRFMLNRCLQPHFPVAGEKLRHRWKKAFRRNFTNSLRPIRSWMIGGEGGFQVAVQILEIEHLAQSIPVFFPIHEARWRSPYDETFRGDWQMLESTRAIYLNSFEADRNHFDFNAPFLPGSLMDHYERTYMGGGVRLAA</sequence>
<dbReference type="AlphaFoldDB" id="A0A2S8FUN7"/>
<gene>
    <name evidence="1" type="ORF">C5Y83_08115</name>
</gene>
<comment type="caution">
    <text evidence="1">The sequence shown here is derived from an EMBL/GenBank/DDBJ whole genome shotgun (WGS) entry which is preliminary data.</text>
</comment>
<dbReference type="RefSeq" id="WP_105329181.1">
    <property type="nucleotide sequence ID" value="NZ_PUHY01000006.1"/>
</dbReference>
<dbReference type="Proteomes" id="UP000238322">
    <property type="component" value="Unassembled WGS sequence"/>
</dbReference>
<proteinExistence type="predicted"/>
<evidence type="ECO:0000313" key="1">
    <source>
        <dbReference type="EMBL" id="PQO35892.1"/>
    </source>
</evidence>
<accession>A0A2S8FUN7</accession>